<accession>A0A2T0MRZ9</accession>
<protein>
    <submittedName>
        <fullName evidence="2">Uncharacterized protein</fullName>
    </submittedName>
</protein>
<proteinExistence type="predicted"/>
<reference evidence="2 3" key="1">
    <citation type="submission" date="2018-03" db="EMBL/GenBank/DDBJ databases">
        <title>Genomic Encyclopedia of Type Strains, Phase III (KMG-III): the genomes of soil and plant-associated and newly described type strains.</title>
        <authorList>
            <person name="Whitman W."/>
        </authorList>
    </citation>
    <scope>NUCLEOTIDE SEQUENCE [LARGE SCALE GENOMIC DNA]</scope>
    <source>
        <strain evidence="2 3">CGMCC 4.7104</strain>
    </source>
</reference>
<evidence type="ECO:0000313" key="2">
    <source>
        <dbReference type="EMBL" id="PRX61257.1"/>
    </source>
</evidence>
<keyword evidence="1" id="KW-0732">Signal</keyword>
<feature type="signal peptide" evidence="1">
    <location>
        <begin position="1"/>
        <end position="28"/>
    </location>
</feature>
<gene>
    <name evidence="2" type="ORF">B0I32_115111</name>
</gene>
<evidence type="ECO:0000256" key="1">
    <source>
        <dbReference type="SAM" id="SignalP"/>
    </source>
</evidence>
<keyword evidence="3" id="KW-1185">Reference proteome</keyword>
<dbReference type="EMBL" id="PVNG01000015">
    <property type="protein sequence ID" value="PRX61257.1"/>
    <property type="molecule type" value="Genomic_DNA"/>
</dbReference>
<evidence type="ECO:0000313" key="3">
    <source>
        <dbReference type="Proteomes" id="UP000238312"/>
    </source>
</evidence>
<sequence length="116" mass="12079">MLRRKIGTLAGGVIAAAALMGGATPALASAEVSSATSVTTACGISVSKWYSEKQSRYVEVKNTCTTSKTFCVDINNWPDKGPFTISGADLYKSFRYAGTGAPRGRGIYTASDCGPL</sequence>
<feature type="chain" id="PRO_5015777578" evidence="1">
    <location>
        <begin position="29"/>
        <end position="116"/>
    </location>
</feature>
<dbReference type="AlphaFoldDB" id="A0A2T0MRZ9"/>
<comment type="caution">
    <text evidence="2">The sequence shown here is derived from an EMBL/GenBank/DDBJ whole genome shotgun (WGS) entry which is preliminary data.</text>
</comment>
<dbReference type="Proteomes" id="UP000238312">
    <property type="component" value="Unassembled WGS sequence"/>
</dbReference>
<organism evidence="2 3">
    <name type="scientific">Nonomuraea fuscirosea</name>
    <dbReference type="NCBI Taxonomy" id="1291556"/>
    <lineage>
        <taxon>Bacteria</taxon>
        <taxon>Bacillati</taxon>
        <taxon>Actinomycetota</taxon>
        <taxon>Actinomycetes</taxon>
        <taxon>Streptosporangiales</taxon>
        <taxon>Streptosporangiaceae</taxon>
        <taxon>Nonomuraea</taxon>
    </lineage>
</organism>
<name>A0A2T0MRZ9_9ACTN</name>